<dbReference type="SUPFAM" id="SSF52540">
    <property type="entry name" value="P-loop containing nucleoside triphosphate hydrolases"/>
    <property type="match status" value="1"/>
</dbReference>
<dbReference type="Proteomes" id="UP000242850">
    <property type="component" value="Unassembled WGS sequence"/>
</dbReference>
<dbReference type="PANTHER" id="PTHR43384">
    <property type="entry name" value="SEPTUM SITE-DETERMINING PROTEIN MIND HOMOLOG, CHLOROPLASTIC-RELATED"/>
    <property type="match status" value="1"/>
</dbReference>
<dbReference type="RefSeq" id="WP_103895344.1">
    <property type="nucleotide sequence ID" value="NZ_FNUK01000002.1"/>
</dbReference>
<evidence type="ECO:0000313" key="4">
    <source>
        <dbReference type="EMBL" id="SEF47771.1"/>
    </source>
</evidence>
<dbReference type="Pfam" id="PF10609">
    <property type="entry name" value="ParA"/>
    <property type="match status" value="1"/>
</dbReference>
<sequence length="288" mass="32232">MDQAERLRHIINSRNYKKQNNFKVITVTSGKGGVGKSSFVVNLAVALKLRGIKVAILDADIGMANVDIMYGIKSKYSLYDLIFNNKSINDITEITPEGVKIIPGGSGLKDIVDLNEEQRNRLLEEFEKLDDIDVLIVDTGAGISNIILSFISVSDEVILITTPEPTSLTDAYSLIKIIKGRYKDANINVVINKVKNIKEARETFDKLNKTVNVFLKTSINYKGFLFKDERVTLSIIEQRPYVIAYPKTEASMCIFKIASDIIGHKNENKNTTIKDLFFKLFGRMGLGS</sequence>
<feature type="binding site" evidence="3">
    <location>
        <begin position="31"/>
        <end position="38"/>
    </location>
    <ligand>
        <name>ATP</name>
        <dbReference type="ChEBI" id="CHEBI:30616"/>
    </ligand>
</feature>
<dbReference type="PANTHER" id="PTHR43384:SF4">
    <property type="entry name" value="CELLULOSE BIOSYNTHESIS PROTEIN BCSQ-RELATED"/>
    <property type="match status" value="1"/>
</dbReference>
<gene>
    <name evidence="4" type="ORF">SAMN05660865_00327</name>
</gene>
<dbReference type="PIRSF" id="PIRSF003092">
    <property type="entry name" value="MinD"/>
    <property type="match status" value="1"/>
</dbReference>
<dbReference type="InterPro" id="IPR025501">
    <property type="entry name" value="MinD_FleN"/>
</dbReference>
<dbReference type="InterPro" id="IPR050625">
    <property type="entry name" value="ParA/MinD_ATPase"/>
</dbReference>
<evidence type="ECO:0000256" key="2">
    <source>
        <dbReference type="ARBA" id="ARBA00022840"/>
    </source>
</evidence>
<dbReference type="Gene3D" id="3.40.50.300">
    <property type="entry name" value="P-loop containing nucleotide triphosphate hydrolases"/>
    <property type="match status" value="1"/>
</dbReference>
<keyword evidence="4" id="KW-0966">Cell projection</keyword>
<evidence type="ECO:0000256" key="1">
    <source>
        <dbReference type="ARBA" id="ARBA00022741"/>
    </source>
</evidence>
<keyword evidence="5" id="KW-1185">Reference proteome</keyword>
<dbReference type="OrthoDB" id="9816297at2"/>
<keyword evidence="4" id="KW-0969">Cilium</keyword>
<reference evidence="5" key="1">
    <citation type="submission" date="2016-10" db="EMBL/GenBank/DDBJ databases">
        <authorList>
            <person name="Varghese N."/>
            <person name="Submissions S."/>
        </authorList>
    </citation>
    <scope>NUCLEOTIDE SEQUENCE [LARGE SCALE GENOMIC DNA]</scope>
    <source>
        <strain evidence="5">DSM 5463</strain>
    </source>
</reference>
<dbReference type="InterPro" id="IPR033756">
    <property type="entry name" value="YlxH/NBP35"/>
</dbReference>
<dbReference type="AlphaFoldDB" id="A0A1H5SD65"/>
<dbReference type="EMBL" id="FNUK01000002">
    <property type="protein sequence ID" value="SEF47771.1"/>
    <property type="molecule type" value="Genomic_DNA"/>
</dbReference>
<evidence type="ECO:0000256" key="3">
    <source>
        <dbReference type="PIRSR" id="PIRSR003092-1"/>
    </source>
</evidence>
<dbReference type="GO" id="GO:0009898">
    <property type="term" value="C:cytoplasmic side of plasma membrane"/>
    <property type="evidence" value="ECO:0007669"/>
    <property type="project" value="TreeGrafter"/>
</dbReference>
<accession>A0A1H5SD65</accession>
<dbReference type="InterPro" id="IPR033875">
    <property type="entry name" value="FlhG"/>
</dbReference>
<dbReference type="GO" id="GO:0005829">
    <property type="term" value="C:cytosol"/>
    <property type="evidence" value="ECO:0007669"/>
    <property type="project" value="TreeGrafter"/>
</dbReference>
<dbReference type="CDD" id="cd02038">
    <property type="entry name" value="FlhG-like"/>
    <property type="match status" value="1"/>
</dbReference>
<keyword evidence="2 3" id="KW-0067">ATP-binding</keyword>
<evidence type="ECO:0000313" key="5">
    <source>
        <dbReference type="Proteomes" id="UP000242850"/>
    </source>
</evidence>
<dbReference type="GO" id="GO:0016887">
    <property type="term" value="F:ATP hydrolysis activity"/>
    <property type="evidence" value="ECO:0007669"/>
    <property type="project" value="TreeGrafter"/>
</dbReference>
<keyword evidence="4" id="KW-0282">Flagellum</keyword>
<name>A0A1H5SD65_9CLOT</name>
<dbReference type="InterPro" id="IPR027417">
    <property type="entry name" value="P-loop_NTPase"/>
</dbReference>
<organism evidence="4 5">
    <name type="scientific">Caloramator fervidus</name>
    <dbReference type="NCBI Taxonomy" id="29344"/>
    <lineage>
        <taxon>Bacteria</taxon>
        <taxon>Bacillati</taxon>
        <taxon>Bacillota</taxon>
        <taxon>Clostridia</taxon>
        <taxon>Eubacteriales</taxon>
        <taxon>Clostridiaceae</taxon>
        <taxon>Caloramator</taxon>
    </lineage>
</organism>
<proteinExistence type="predicted"/>
<protein>
    <submittedName>
        <fullName evidence="4">Flagellar biosynthesis protein FlhG</fullName>
    </submittedName>
</protein>
<dbReference type="GO" id="GO:0005524">
    <property type="term" value="F:ATP binding"/>
    <property type="evidence" value="ECO:0007669"/>
    <property type="project" value="UniProtKB-KW"/>
</dbReference>
<dbReference type="GO" id="GO:0051782">
    <property type="term" value="P:negative regulation of cell division"/>
    <property type="evidence" value="ECO:0007669"/>
    <property type="project" value="TreeGrafter"/>
</dbReference>
<keyword evidence="1 3" id="KW-0547">Nucleotide-binding</keyword>